<comment type="caution">
    <text evidence="1">The sequence shown here is derived from an EMBL/GenBank/DDBJ whole genome shotgun (WGS) entry which is preliminary data.</text>
</comment>
<dbReference type="EMBL" id="JAAGOA010000036">
    <property type="protein sequence ID" value="NEE04562.1"/>
    <property type="molecule type" value="Genomic_DNA"/>
</dbReference>
<reference evidence="1 2" key="1">
    <citation type="submission" date="2020-02" db="EMBL/GenBank/DDBJ databases">
        <authorList>
            <person name="Li X.-J."/>
            <person name="Han X.-M."/>
        </authorList>
    </citation>
    <scope>NUCLEOTIDE SEQUENCE [LARGE SCALE GENOMIC DNA]</scope>
    <source>
        <strain evidence="1 2">CCTCC AB 2017055</strain>
    </source>
</reference>
<dbReference type="Gene3D" id="3.40.50.880">
    <property type="match status" value="1"/>
</dbReference>
<keyword evidence="1" id="KW-0378">Hydrolase</keyword>
<dbReference type="Pfam" id="PF14871">
    <property type="entry name" value="GHL6"/>
    <property type="match status" value="1"/>
</dbReference>
<name>A0A6L9SJI6_9ACTN</name>
<organism evidence="1 2">
    <name type="scientific">Phytoactinopolyspora halotolerans</name>
    <dbReference type="NCBI Taxonomy" id="1981512"/>
    <lineage>
        <taxon>Bacteria</taxon>
        <taxon>Bacillati</taxon>
        <taxon>Actinomycetota</taxon>
        <taxon>Actinomycetes</taxon>
        <taxon>Jiangellales</taxon>
        <taxon>Jiangellaceae</taxon>
        <taxon>Phytoactinopolyspora</taxon>
    </lineage>
</organism>
<dbReference type="InterPro" id="IPR029062">
    <property type="entry name" value="Class_I_gatase-like"/>
</dbReference>
<dbReference type="SUPFAM" id="SSF51445">
    <property type="entry name" value="(Trans)glycosidases"/>
    <property type="match status" value="1"/>
</dbReference>
<dbReference type="InterPro" id="IPR028212">
    <property type="entry name" value="GHL6"/>
</dbReference>
<accession>A0A6L9SJI6</accession>
<dbReference type="RefSeq" id="WP_163745107.1">
    <property type="nucleotide sequence ID" value="NZ_JAAGOA010000036.1"/>
</dbReference>
<proteinExistence type="predicted"/>
<dbReference type="GO" id="GO:0016787">
    <property type="term" value="F:hydrolase activity"/>
    <property type="evidence" value="ECO:0007669"/>
    <property type="project" value="UniProtKB-KW"/>
</dbReference>
<gene>
    <name evidence="1" type="ORF">G1H10_30795</name>
</gene>
<evidence type="ECO:0000313" key="1">
    <source>
        <dbReference type="EMBL" id="NEE04562.1"/>
    </source>
</evidence>
<protein>
    <submittedName>
        <fullName evidence="1">Family 10 glycosylhydrolase</fullName>
    </submittedName>
</protein>
<sequence length="681" mass="74646">MSTTLDETPSTAKWWTYPFAVFQTNLQEIDAGLDVEAALDAIQAHGANAWLLNTGGIISNFPTELPFQTRNPHLEERPSGDLVGDAVEAAHRRGVRVIARFDLSKVAAPIAAAHPEWCFRTHDGEPQVYNDLWSMCPSAGYYQERSFDIIDEVLDRYPIDGVFFNWFNFNIIDYSRKLYGVCHCAACVRRYRQWSHGESLPVDTRSAEIRTWSRFTAEVLADLNTRITAHIHARAEDVLVVLGKQAHMRYAESNKMFGRDLWPHRTGEDVSELRHHEPPVPALVNSVSFVDMPYRMAGEEPSHFAQYLIQGIARGGMPSTYIMGAPGRIPYPSLEAAGEITRFFRRHEDDVYGRLAPAARIALVKAPPAQLGSAASEEYHGTYSMLQRAQRPFDVIPLDQIAQLEAAGRLARFDLIVLPDVGALESQAAALDAYVRAGGNVLTTGASGFTEDGTAEMRTSPAHARVGDIRCGQDLWSTYATLAPQDRAASHHFDAPIVPVLGKLHDCAWADSTLRQGVMLPPAPFGPPEKAYGHLPSEEPAYGSLPDPGGGSVTVLPWTIGQSYREIETTPPQEMFLRIVDAAAPPRLRFDAPENVEAIVGTAGDDLIIHLVNLTGASRRGFRPPVAVTGLRVELPETTRDLRADALVAGVPLDAGVGGVLELGTLRDFEVLRIRGAASLA</sequence>
<dbReference type="Gene3D" id="3.20.20.80">
    <property type="entry name" value="Glycosidases"/>
    <property type="match status" value="1"/>
</dbReference>
<evidence type="ECO:0000313" key="2">
    <source>
        <dbReference type="Proteomes" id="UP000475214"/>
    </source>
</evidence>
<dbReference type="CDD" id="cd03143">
    <property type="entry name" value="A4_beta-galactosidase_middle_domain"/>
    <property type="match status" value="1"/>
</dbReference>
<keyword evidence="2" id="KW-1185">Reference proteome</keyword>
<dbReference type="AlphaFoldDB" id="A0A6L9SJI6"/>
<dbReference type="Proteomes" id="UP000475214">
    <property type="component" value="Unassembled WGS sequence"/>
</dbReference>
<dbReference type="SUPFAM" id="SSF52317">
    <property type="entry name" value="Class I glutamine amidotransferase-like"/>
    <property type="match status" value="1"/>
</dbReference>
<dbReference type="InterPro" id="IPR017853">
    <property type="entry name" value="GH"/>
</dbReference>